<name>F2B9Y6_9NEIS</name>
<dbReference type="AlphaFoldDB" id="F2B9Y6"/>
<dbReference type="Proteomes" id="UP000004105">
    <property type="component" value="Unassembled WGS sequence"/>
</dbReference>
<comment type="caution">
    <text evidence="1">The sequence shown here is derived from an EMBL/GenBank/DDBJ whole genome shotgun (WGS) entry which is preliminary data.</text>
</comment>
<dbReference type="HOGENOM" id="CLU_3186187_0_0_4"/>
<dbReference type="EMBL" id="AFAY01000010">
    <property type="protein sequence ID" value="EGF11776.1"/>
    <property type="molecule type" value="Genomic_DNA"/>
</dbReference>
<protein>
    <submittedName>
        <fullName evidence="1">Uncharacterized protein</fullName>
    </submittedName>
</protein>
<accession>F2B9Y6</accession>
<evidence type="ECO:0000313" key="2">
    <source>
        <dbReference type="Proteomes" id="UP000004105"/>
    </source>
</evidence>
<reference evidence="1 2" key="1">
    <citation type="submission" date="2011-02" db="EMBL/GenBank/DDBJ databases">
        <authorList>
            <person name="Muzny D."/>
            <person name="Qin X."/>
            <person name="Deng J."/>
            <person name="Jiang H."/>
            <person name="Liu Y."/>
            <person name="Qu J."/>
            <person name="Song X.-Z."/>
            <person name="Zhang L."/>
            <person name="Thornton R."/>
            <person name="Coyle M."/>
            <person name="Francisco L."/>
            <person name="Jackson L."/>
            <person name="Javaid M."/>
            <person name="Korchina V."/>
            <person name="Kovar C."/>
            <person name="Mata R."/>
            <person name="Mathew T."/>
            <person name="Ngo R."/>
            <person name="Nguyen L."/>
            <person name="Nguyen N."/>
            <person name="Okwuonu G."/>
            <person name="Ongeri F."/>
            <person name="Pham C."/>
            <person name="Simmons D."/>
            <person name="Wilczek-Boney K."/>
            <person name="Hale W."/>
            <person name="Jakkamsetti A."/>
            <person name="Pham P."/>
            <person name="Ruth R."/>
            <person name="San Lucas F."/>
            <person name="Warren J."/>
            <person name="Zhang J."/>
            <person name="Zhao Z."/>
            <person name="Zhou C."/>
            <person name="Zhu D."/>
            <person name="Lee S."/>
            <person name="Bess C."/>
            <person name="Blankenburg K."/>
            <person name="Forbes L."/>
            <person name="Fu Q."/>
            <person name="Gubbala S."/>
            <person name="Hirani K."/>
            <person name="Jayaseelan J.C."/>
            <person name="Lara F."/>
            <person name="Munidasa M."/>
            <person name="Palculict T."/>
            <person name="Patil S."/>
            <person name="Pu L.-L."/>
            <person name="Saada N."/>
            <person name="Tang L."/>
            <person name="Weissenberger G."/>
            <person name="Zhu Y."/>
            <person name="Hemphill L."/>
            <person name="Shang Y."/>
            <person name="Youmans B."/>
            <person name="Ayvaz T."/>
            <person name="Ross M."/>
            <person name="Santibanez J."/>
            <person name="Aqrawi P."/>
            <person name="Gross S."/>
            <person name="Joshi V."/>
            <person name="Fowler G."/>
            <person name="Nazareth L."/>
            <person name="Reid J."/>
            <person name="Worley K."/>
            <person name="Petrosino J."/>
            <person name="Highlander S."/>
            <person name="Gibbs R."/>
        </authorList>
    </citation>
    <scope>NUCLEOTIDE SEQUENCE [LARGE SCALE GENOMIC DNA]</scope>
    <source>
        <strain evidence="1 2">ATCC BAA-1200</strain>
    </source>
</reference>
<gene>
    <name evidence="1" type="ORF">HMPREF9123_0585</name>
</gene>
<proteinExistence type="predicted"/>
<sequence length="46" mass="4107">MAAVCKGVQAGADLAGEGAAGRFAFEAGVQGGGEGGAGGVAAAQGR</sequence>
<keyword evidence="2" id="KW-1185">Reference proteome</keyword>
<evidence type="ECO:0000313" key="1">
    <source>
        <dbReference type="EMBL" id="EGF11776.1"/>
    </source>
</evidence>
<organism evidence="1 2">
    <name type="scientific">Neisseria bacilliformis ATCC BAA-1200</name>
    <dbReference type="NCBI Taxonomy" id="888742"/>
    <lineage>
        <taxon>Bacteria</taxon>
        <taxon>Pseudomonadati</taxon>
        <taxon>Pseudomonadota</taxon>
        <taxon>Betaproteobacteria</taxon>
        <taxon>Neisseriales</taxon>
        <taxon>Neisseriaceae</taxon>
        <taxon>Neisseria</taxon>
    </lineage>
</organism>